<dbReference type="Proteomes" id="UP000284416">
    <property type="component" value="Unassembled WGS sequence"/>
</dbReference>
<evidence type="ECO:0000313" key="2">
    <source>
        <dbReference type="Proteomes" id="UP000284416"/>
    </source>
</evidence>
<name>A0A417YPQ8_9BACI</name>
<comment type="caution">
    <text evidence="1">The sequence shown here is derived from an EMBL/GenBank/DDBJ whole genome shotgun (WGS) entry which is preliminary data.</text>
</comment>
<organism evidence="1 2">
    <name type="scientific">Neobacillus notoginsengisoli</name>
    <dbReference type="NCBI Taxonomy" id="1578198"/>
    <lineage>
        <taxon>Bacteria</taxon>
        <taxon>Bacillati</taxon>
        <taxon>Bacillota</taxon>
        <taxon>Bacilli</taxon>
        <taxon>Bacillales</taxon>
        <taxon>Bacillaceae</taxon>
        <taxon>Neobacillus</taxon>
    </lineage>
</organism>
<sequence length="195" mass="21985">MEEKKTAITLKKLAIASLIGEGEFCTTTKSPVLKVPFDRKKAFYLAELIKENNLINLYLEIDLKKGQFSLHSHPILEELRNQWYAKNKKVFSMVLDPGLLSLQAIIIGVNMFGTRKLESISIPTTTDKDHLKALSYCIGQHINVPVLPTTNQIKITNVPKFILNSLNEIPAIHSAELVNFLTEKEKKKIIEGALM</sequence>
<keyword evidence="2" id="KW-1185">Reference proteome</keyword>
<accession>A0A417YPQ8</accession>
<dbReference type="EMBL" id="QWEG01000012">
    <property type="protein sequence ID" value="RHW35975.1"/>
    <property type="molecule type" value="Genomic_DNA"/>
</dbReference>
<dbReference type="RefSeq" id="WP_118922988.1">
    <property type="nucleotide sequence ID" value="NZ_QWEG01000012.1"/>
</dbReference>
<dbReference type="AlphaFoldDB" id="A0A417YPQ8"/>
<protein>
    <submittedName>
        <fullName evidence="1">Uncharacterized protein</fullName>
    </submittedName>
</protein>
<reference evidence="1 2" key="1">
    <citation type="journal article" date="2017" name="Int. J. Syst. Evol. Microbiol.">
        <title>Bacillus notoginsengisoli sp. nov., a novel bacterium isolated from the rhizosphere of Panax notoginseng.</title>
        <authorList>
            <person name="Zhang M.Y."/>
            <person name="Cheng J."/>
            <person name="Cai Y."/>
            <person name="Zhang T.Y."/>
            <person name="Wu Y.Y."/>
            <person name="Manikprabhu D."/>
            <person name="Li W.J."/>
            <person name="Zhang Y.X."/>
        </authorList>
    </citation>
    <scope>NUCLEOTIDE SEQUENCE [LARGE SCALE GENOMIC DNA]</scope>
    <source>
        <strain evidence="1 2">JCM 30743</strain>
    </source>
</reference>
<gene>
    <name evidence="1" type="ORF">D1B31_17965</name>
</gene>
<dbReference type="OrthoDB" id="2856508at2"/>
<evidence type="ECO:0000313" key="1">
    <source>
        <dbReference type="EMBL" id="RHW35975.1"/>
    </source>
</evidence>
<proteinExistence type="predicted"/>